<evidence type="ECO:0000313" key="1">
    <source>
        <dbReference type="EMBL" id="MPL69284.1"/>
    </source>
</evidence>
<proteinExistence type="predicted"/>
<dbReference type="EMBL" id="VSSQ01000046">
    <property type="protein sequence ID" value="MPL69284.1"/>
    <property type="molecule type" value="Genomic_DNA"/>
</dbReference>
<dbReference type="AlphaFoldDB" id="A0A644TQQ3"/>
<reference evidence="1" key="1">
    <citation type="submission" date="2019-08" db="EMBL/GenBank/DDBJ databases">
        <authorList>
            <person name="Kucharzyk K."/>
            <person name="Murdoch R.W."/>
            <person name="Higgins S."/>
            <person name="Loffler F."/>
        </authorList>
    </citation>
    <scope>NUCLEOTIDE SEQUENCE</scope>
</reference>
<gene>
    <name evidence="1" type="ORF">SDC9_15021</name>
</gene>
<comment type="caution">
    <text evidence="1">The sequence shown here is derived from an EMBL/GenBank/DDBJ whole genome shotgun (WGS) entry which is preliminary data.</text>
</comment>
<name>A0A644TQQ3_9ZZZZ</name>
<sequence>MIKPLSSKTEKVQIWVTANQKTQLKRLAEINQKNMSEFILDAALSPTIDSAKLEFYESINADILHLKKAQLIVTQLLLNLGEDQLKDYDKIMNLYGEAIVDADEKFGKG</sequence>
<accession>A0A644TQQ3</accession>
<organism evidence="1">
    <name type="scientific">bioreactor metagenome</name>
    <dbReference type="NCBI Taxonomy" id="1076179"/>
    <lineage>
        <taxon>unclassified sequences</taxon>
        <taxon>metagenomes</taxon>
        <taxon>ecological metagenomes</taxon>
    </lineage>
</organism>
<protein>
    <submittedName>
        <fullName evidence="1">Uncharacterized protein</fullName>
    </submittedName>
</protein>